<accession>A0A9X5E374</accession>
<protein>
    <submittedName>
        <fullName evidence="1">DUF3727 domain-containing protein</fullName>
    </submittedName>
</protein>
<proteinExistence type="predicted"/>
<comment type="caution">
    <text evidence="1">The sequence shown here is derived from an EMBL/GenBank/DDBJ whole genome shotgun (WGS) entry which is preliminary data.</text>
</comment>
<organism evidence="1 2">
    <name type="scientific">Scytonema millei VB511283</name>
    <dbReference type="NCBI Taxonomy" id="1245923"/>
    <lineage>
        <taxon>Bacteria</taxon>
        <taxon>Bacillati</taxon>
        <taxon>Cyanobacteriota</taxon>
        <taxon>Cyanophyceae</taxon>
        <taxon>Nostocales</taxon>
        <taxon>Scytonemataceae</taxon>
        <taxon>Scytonema</taxon>
    </lineage>
</organism>
<dbReference type="AlphaFoldDB" id="A0A9X5E374"/>
<dbReference type="InterPro" id="IPR022203">
    <property type="entry name" value="DUF3727"/>
</dbReference>
<gene>
    <name evidence="1" type="ORF">QH73_0006985</name>
</gene>
<sequence length="192" mass="21720">MFSSAFEENNEYSNSSSVTLKDEAGRSLECYVERSLLVEDKEYLLLLPADAAVEIFAWQSHDSDEEEAVPVEDDETINSIFPTAEAVLAEQNLVLKRTAYALTVAGELPPVEESELFTLEIEDDTSDIEPEQLQLLASFYHEDQEYSVYTPLDPLLFFARLNSSGNPELLSPEEFQKLQPLLAEQLIDEMEE</sequence>
<dbReference type="RefSeq" id="WP_039715744.1">
    <property type="nucleotide sequence ID" value="NZ_JTJC03000001.1"/>
</dbReference>
<dbReference type="Pfam" id="PF06949">
    <property type="entry name" value="DUF1292"/>
    <property type="match status" value="1"/>
</dbReference>
<reference evidence="1 2" key="1">
    <citation type="journal article" date="2015" name="Genome Announc.">
        <title>Draft Genome Sequence of the Terrestrial Cyanobacterium Scytonema millei VB511283, Isolated from Eastern India.</title>
        <authorList>
            <person name="Sen D."/>
            <person name="Chandrababunaidu M.M."/>
            <person name="Singh D."/>
            <person name="Sanghi N."/>
            <person name="Ghorai A."/>
            <person name="Mishra G.P."/>
            <person name="Madduluri M."/>
            <person name="Adhikary S.P."/>
            <person name="Tripathy S."/>
        </authorList>
    </citation>
    <scope>NUCLEOTIDE SEQUENCE [LARGE SCALE GENOMIC DNA]</scope>
    <source>
        <strain evidence="1 2">VB511283</strain>
    </source>
</reference>
<name>A0A9X5E374_9CYAN</name>
<dbReference type="OrthoDB" id="571691at2"/>
<evidence type="ECO:0000313" key="2">
    <source>
        <dbReference type="Proteomes" id="UP000031532"/>
    </source>
</evidence>
<dbReference type="InterPro" id="IPR009711">
    <property type="entry name" value="UPF0473"/>
</dbReference>
<dbReference type="PANTHER" id="PTHR36061:SF3">
    <property type="entry name" value="OS04G0692200 PROTEIN"/>
    <property type="match status" value="1"/>
</dbReference>
<evidence type="ECO:0000313" key="1">
    <source>
        <dbReference type="EMBL" id="NHC34405.1"/>
    </source>
</evidence>
<dbReference type="PANTHER" id="PTHR36061">
    <property type="match status" value="1"/>
</dbReference>
<dbReference type="EMBL" id="JTJC03000001">
    <property type="protein sequence ID" value="NHC34405.1"/>
    <property type="molecule type" value="Genomic_DNA"/>
</dbReference>
<keyword evidence="2" id="KW-1185">Reference proteome</keyword>
<dbReference type="Pfam" id="PF12527">
    <property type="entry name" value="DUF3727"/>
    <property type="match status" value="1"/>
</dbReference>
<dbReference type="Proteomes" id="UP000031532">
    <property type="component" value="Unassembled WGS sequence"/>
</dbReference>